<keyword evidence="3" id="KW-0479">Metal-binding</keyword>
<feature type="compositionally biased region" description="Low complexity" evidence="4">
    <location>
        <begin position="680"/>
        <end position="691"/>
    </location>
</feature>
<dbReference type="EMBL" id="LHPF02000050">
    <property type="protein sequence ID" value="PSC67695.1"/>
    <property type="molecule type" value="Genomic_DNA"/>
</dbReference>
<dbReference type="InterPro" id="IPR038765">
    <property type="entry name" value="Papain-like_cys_pep_sf"/>
</dbReference>
<dbReference type="InterPro" id="IPR052398">
    <property type="entry name" value="Ubiquitin_hydrolase_53/54"/>
</dbReference>
<evidence type="ECO:0000259" key="5">
    <source>
        <dbReference type="PROSITE" id="PS50103"/>
    </source>
</evidence>
<dbReference type="InterPro" id="IPR001394">
    <property type="entry name" value="Peptidase_C19_UCH"/>
</dbReference>
<feature type="compositionally biased region" description="Basic and acidic residues" evidence="4">
    <location>
        <begin position="312"/>
        <end position="336"/>
    </location>
</feature>
<dbReference type="PANTHER" id="PTHR22975:SF9">
    <property type="entry name" value="ECHINUS SPLICE FORM 3"/>
    <property type="match status" value="1"/>
</dbReference>
<evidence type="ECO:0000259" key="6">
    <source>
        <dbReference type="PROSITE" id="PS50235"/>
    </source>
</evidence>
<gene>
    <name evidence="7" type="ORF">C2E20_8659</name>
</gene>
<feature type="region of interest" description="Disordered" evidence="4">
    <location>
        <begin position="312"/>
        <end position="343"/>
    </location>
</feature>
<protein>
    <submittedName>
        <fullName evidence="7">Inactive ubiquitin carboxyl-terminal hydrolase 54 isoform B</fullName>
    </submittedName>
</protein>
<comment type="caution">
    <text evidence="7">The sequence shown here is derived from an EMBL/GenBank/DDBJ whole genome shotgun (WGS) entry which is preliminary data.</text>
</comment>
<dbReference type="Gene3D" id="3.90.70.10">
    <property type="entry name" value="Cysteine proteinases"/>
    <property type="match status" value="1"/>
</dbReference>
<organism evidence="7 8">
    <name type="scientific">Micractinium conductrix</name>
    <dbReference type="NCBI Taxonomy" id="554055"/>
    <lineage>
        <taxon>Eukaryota</taxon>
        <taxon>Viridiplantae</taxon>
        <taxon>Chlorophyta</taxon>
        <taxon>core chlorophytes</taxon>
        <taxon>Trebouxiophyceae</taxon>
        <taxon>Chlorellales</taxon>
        <taxon>Chlorellaceae</taxon>
        <taxon>Chlorella clade</taxon>
        <taxon>Micractinium</taxon>
    </lineage>
</organism>
<evidence type="ECO:0000256" key="4">
    <source>
        <dbReference type="SAM" id="MobiDB-lite"/>
    </source>
</evidence>
<feature type="domain" description="USP" evidence="6">
    <location>
        <begin position="2304"/>
        <end position="2621"/>
    </location>
</feature>
<feature type="compositionally biased region" description="Acidic residues" evidence="4">
    <location>
        <begin position="1411"/>
        <end position="1424"/>
    </location>
</feature>
<dbReference type="SMART" id="SM00356">
    <property type="entry name" value="ZnF_C3H1"/>
    <property type="match status" value="3"/>
</dbReference>
<feature type="compositionally biased region" description="Basic and acidic residues" evidence="4">
    <location>
        <begin position="274"/>
        <end position="285"/>
    </location>
</feature>
<feature type="compositionally biased region" description="Low complexity" evidence="4">
    <location>
        <begin position="2100"/>
        <end position="2115"/>
    </location>
</feature>
<evidence type="ECO:0000256" key="1">
    <source>
        <dbReference type="ARBA" id="ARBA00022786"/>
    </source>
</evidence>
<evidence type="ECO:0000313" key="8">
    <source>
        <dbReference type="Proteomes" id="UP000239649"/>
    </source>
</evidence>
<dbReference type="InterPro" id="IPR028889">
    <property type="entry name" value="USP"/>
</dbReference>
<feature type="compositionally biased region" description="Gly residues" evidence="4">
    <location>
        <begin position="1070"/>
        <end position="1082"/>
    </location>
</feature>
<feature type="compositionally biased region" description="Low complexity" evidence="4">
    <location>
        <begin position="1674"/>
        <end position="1693"/>
    </location>
</feature>
<reference evidence="7 8" key="1">
    <citation type="journal article" date="2018" name="Plant J.">
        <title>Genome sequences of Chlorella sorokiniana UTEX 1602 and Micractinium conductrix SAG 241.80: implications to maltose excretion by a green alga.</title>
        <authorList>
            <person name="Arriola M.B."/>
            <person name="Velmurugan N."/>
            <person name="Zhang Y."/>
            <person name="Plunkett M.H."/>
            <person name="Hondzo H."/>
            <person name="Barney B.M."/>
        </authorList>
    </citation>
    <scope>NUCLEOTIDE SEQUENCE [LARGE SCALE GENOMIC DNA]</scope>
    <source>
        <strain evidence="7 8">SAG 241.80</strain>
    </source>
</reference>
<feature type="region of interest" description="Disordered" evidence="4">
    <location>
        <begin position="1404"/>
        <end position="1424"/>
    </location>
</feature>
<dbReference type="CDD" id="cd02257">
    <property type="entry name" value="Peptidase_C19"/>
    <property type="match status" value="1"/>
</dbReference>
<keyword evidence="8" id="KW-1185">Reference proteome</keyword>
<feature type="compositionally biased region" description="Low complexity" evidence="4">
    <location>
        <begin position="1747"/>
        <end position="1784"/>
    </location>
</feature>
<keyword evidence="2 7" id="KW-0378">Hydrolase</keyword>
<name>A0A2P6V0U0_9CHLO</name>
<dbReference type="Gene3D" id="3.30.1370.210">
    <property type="match status" value="1"/>
</dbReference>
<dbReference type="Proteomes" id="UP000239649">
    <property type="component" value="Unassembled WGS sequence"/>
</dbReference>
<dbReference type="STRING" id="554055.A0A2P6V0U0"/>
<feature type="region of interest" description="Disordered" evidence="4">
    <location>
        <begin position="557"/>
        <end position="691"/>
    </location>
</feature>
<feature type="region of interest" description="Disordered" evidence="4">
    <location>
        <begin position="1133"/>
        <end position="1167"/>
    </location>
</feature>
<dbReference type="PROSITE" id="PS50235">
    <property type="entry name" value="USP_3"/>
    <property type="match status" value="1"/>
</dbReference>
<accession>A0A2P6V0U0</accession>
<evidence type="ECO:0000256" key="3">
    <source>
        <dbReference type="PROSITE-ProRule" id="PRU00723"/>
    </source>
</evidence>
<feature type="zinc finger region" description="C3H1-type" evidence="3">
    <location>
        <begin position="2155"/>
        <end position="2177"/>
    </location>
</feature>
<dbReference type="Pfam" id="PF00443">
    <property type="entry name" value="UCH"/>
    <property type="match status" value="1"/>
</dbReference>
<dbReference type="InterPro" id="IPR000571">
    <property type="entry name" value="Znf_CCCH"/>
</dbReference>
<dbReference type="GO" id="GO:0008270">
    <property type="term" value="F:zinc ion binding"/>
    <property type="evidence" value="ECO:0007669"/>
    <property type="project" value="UniProtKB-KW"/>
</dbReference>
<proteinExistence type="predicted"/>
<dbReference type="PANTHER" id="PTHR22975">
    <property type="entry name" value="UBIQUITIN SPECIFIC PROTEINASE"/>
    <property type="match status" value="1"/>
</dbReference>
<keyword evidence="1" id="KW-0833">Ubl conjugation pathway</keyword>
<feature type="region of interest" description="Disordered" evidence="4">
    <location>
        <begin position="1744"/>
        <end position="1784"/>
    </location>
</feature>
<feature type="compositionally biased region" description="Acidic residues" evidence="4">
    <location>
        <begin position="1575"/>
        <end position="1591"/>
    </location>
</feature>
<feature type="domain" description="C3H1-type" evidence="5">
    <location>
        <begin position="2155"/>
        <end position="2177"/>
    </location>
</feature>
<feature type="region of interest" description="Disordered" evidence="4">
    <location>
        <begin position="1555"/>
        <end position="1724"/>
    </location>
</feature>
<feature type="compositionally biased region" description="Low complexity" evidence="4">
    <location>
        <begin position="1148"/>
        <end position="1157"/>
    </location>
</feature>
<dbReference type="GO" id="GO:0016579">
    <property type="term" value="P:protein deubiquitination"/>
    <property type="evidence" value="ECO:0007669"/>
    <property type="project" value="InterPro"/>
</dbReference>
<dbReference type="OrthoDB" id="1546519at2759"/>
<keyword evidence="3" id="KW-0862">Zinc</keyword>
<keyword evidence="3" id="KW-0863">Zinc-finger</keyword>
<dbReference type="SUPFAM" id="SSF54001">
    <property type="entry name" value="Cysteine proteinases"/>
    <property type="match status" value="1"/>
</dbReference>
<evidence type="ECO:0000313" key="7">
    <source>
        <dbReference type="EMBL" id="PSC67695.1"/>
    </source>
</evidence>
<feature type="region of interest" description="Disordered" evidence="4">
    <location>
        <begin position="1063"/>
        <end position="1082"/>
    </location>
</feature>
<sequence>MPPRKKGPTKEAEASGAAAARKAVYEAYNAYRNKPSNEWLEALVALLADGRHGPAACMAVCKACMLDAAELAGSRAEEAQVVAQLTRASEAAVHGVLRYKSAQLLYAARLLLHCTHCSPHRRDQRQAIFRLLEHGPSMPQYGLDGRGTDEIDRRLLPVEALRANPSAARKPGFEALDSREHWWQRLRPDEWLPAEQEAVGTDKWPWECKKAGGQQEWWLYVGQVAADADLDIPALSRSDMLSGITAQVVSLKAQPGGREHAELDKLRQGLAQHRPSESPAERLAHSEALPAPRRAQLRQHLGLRAELERELERDREAVRGKPASRADEQRERRREQVALNEQAKQEEAAQQRLQAAVQHAFTVRSYLRLRLGEAASVEVLAELLQREARLSLAVVHQELERLGAEKAVPEQELTILRAQLDIALREAERRGTAGASLLFLLPAATQGDPPHAYTTSEEYHSALHQRLAGWLDEWVSHQRNKLADGVLQRVSRCAADLRREANRAVRQMPASLSGSPSEAECELEGDIITAPPELPQGEAGVSLRHLPYMCSVEMPHPAELPDVPDPTLEDMQELCGLPADPPPEHPQRGSVAAAAAAPPASPRSPSPAHSEASTETCVASGSGLRGAPSDDSDLEGSGGFMSAQPSAASPGMWDDDMFVDTSPYPSPPESPAVDQRRQPEAASQQPRAASPAVGLLQAVLDDQLAARKTLQGMFNCSSWMDAEERWDAAPQFDGLAMLQLAYCNADRCVRPGVKGCLLLYMHTSIDRGDQLDSRLFQSLESVWCSGTPLPAVLAQLGIEEDRTDAALRALAGTVMRQPELQQGEAALESMRARLQLDSVVEMLRCVLCRGSQAQLKDLLAGCEDEVKRAVVAVRKYKHMMVLNVANALRLLQDTDRLTQLLWHAVVEFIDSSTGGRAWERGCKLQAEARAEGLRVKEASSAVMALPQIAEFHRLQDEARALGIDTLDARAADQMFCDAVSDTEAGHILLAARKRKKALLNEVAAEQETEFGRALVSLPLRALEQLHAFACLQAAHSYSSPLEFPGDAAERRVLQMAAGELQPAEVEAGEEGQGGEGGGGGSDDAGAALLKWTLALSARGIASAFGPGAQGLPVDQLLQNISLFASGLEPTASGGAADTGAVAPPPPAATQAGQPTGKAGKRLGGRGGEAGAADGAAVALSVHGSGAAGQLAFARREEQEGGMGRAYAVVWSSRSFLALASAAHELVHMLTCLGKYVGLCSEQLKSEAEELLSVVRDCEFGDVDAADAYELAEAAVQLAGVQLSLIRQLARGADLAVAFQHGVVGEAADQRKQAVETCLQAVRAGHASPAPYLPPTGQELEKVLKEENRAASAALHAARDAAFKAEEGTRSWMHSHSRLLDSYSSRRVVRALRLLRAALRQGGEARRGGWSDGEEEEPFGLEQREQEEEEAAADMLATRPLQAAQLVGDLMVGLTLLWKEPQMEALRQRVERQAALLRTLQHECHRAALLLAGGLASAGCVLCSEDSLARCMLAHMLPVLWSRVVKQAEVDQREAAARALLEEEEGAAAAAAAAAAGKKKKKKKKGGGAQAAGAADEGEEETAEEEEGEGDDYASLLELAARQRTAERQPEPAAAHRGAARPLPPHVGMVAQPAAGDAAAERDAGYQRMLAEMAAEEEKAEAARRQRPPAPLPRQPAAEQPPAAAEPVAAVAEPTGSSAVPAPGEPSARSGTAGERPAADEEQQHSLAALQAASAAFDWSQVERDGWEGAAQQQQQQQQPAAEWQPAPQAGHKPRSAAAAAPTAAVADKTSITPAAAVDKAAGKVAAPAAPRPKLDPKQPRVVGWDGTWVCRCGTQHAVTKPCKVCNTGEPCRDFLKGVCNRGCKYTHPQFALEPAAGPPKGMLPRDIWVHHPDALQRQVLDQWRVRVVSWIGDWVCPCERTHFMRINCPDCGYSAPCRDWLRGNCQPPAGKPCRYPHPPFALPAGKPPPADARVVNERPGMPQWTGVPTTPGQQQQRSASAGGTVVVAVRQRTAGAAAAGPAGPSTGSSPQALLDAAPPTIVAALAEQLGVTQAGLTQLLDPEDLAMALEQMQEAEAARVQQQGTTEQQQEQQRQEQSRQRQWQQQQQQQAQGAQHGDGMRIVSSSARWVCGCGQLNRATRGPTCTHSGCSQLGPCRRWMLGTCPAGPACEWPHPPFDPSGDWQPVPGRQKAVLWEGAPRYGATPPPLPHVPGQPQAQAGLGWSPLMSLPMGAAATAAAMQLAAAPPLPLVPAASSAAPAGAAGGEAESDEMLELLQQMGISAGPEEAPSWQPPPADLSSLITPGLRNETGEYNCFLNVIIQCLWRCADFRQQVMEWGPLCQRDAVAAALYSLFQAFAAEEAARQAGGPLTGTAARRGLVDPTPLRHALSALPGQQYRVGEMNDAGEVLLTLYERAMGVSEGAASAVNEIFGLPVSECVRCHKCGRTTHNSSYTQYFYNIQAAALQEAPRALGPAPTMGQLFRRLEAQHMKSCDEDNAGCGTKNSVVYSLGRLPRVFTLQLGWASQREEPAAIAATLRAVDEQVNLGEFYQGEGLGQRRYALRAMVCYYGAHYLAFVWAKDLGAWLVCDDATASRVGTWVDVRRKCEAGRIQPSVLFYEAV</sequence>
<feature type="region of interest" description="Disordered" evidence="4">
    <location>
        <begin position="2076"/>
        <end position="2119"/>
    </location>
</feature>
<dbReference type="PROSITE" id="PS50103">
    <property type="entry name" value="ZF_C3H1"/>
    <property type="match status" value="1"/>
</dbReference>
<feature type="compositionally biased region" description="Basic residues" evidence="4">
    <location>
        <begin position="1556"/>
        <end position="1565"/>
    </location>
</feature>
<feature type="compositionally biased region" description="Low complexity" evidence="4">
    <location>
        <begin position="2081"/>
        <end position="2092"/>
    </location>
</feature>
<evidence type="ECO:0000256" key="2">
    <source>
        <dbReference type="ARBA" id="ARBA00022801"/>
    </source>
</evidence>
<dbReference type="GO" id="GO:0004843">
    <property type="term" value="F:cysteine-type deubiquitinase activity"/>
    <property type="evidence" value="ECO:0007669"/>
    <property type="project" value="InterPro"/>
</dbReference>
<feature type="region of interest" description="Disordered" evidence="4">
    <location>
        <begin position="271"/>
        <end position="295"/>
    </location>
</feature>